<dbReference type="EMBL" id="BARS01020842">
    <property type="protein sequence ID" value="GAG11939.1"/>
    <property type="molecule type" value="Genomic_DNA"/>
</dbReference>
<comment type="caution">
    <text evidence="1">The sequence shown here is derived from an EMBL/GenBank/DDBJ whole genome shotgun (WGS) entry which is preliminary data.</text>
</comment>
<gene>
    <name evidence="1" type="ORF">S01H1_33559</name>
</gene>
<organism evidence="1">
    <name type="scientific">marine sediment metagenome</name>
    <dbReference type="NCBI Taxonomy" id="412755"/>
    <lineage>
        <taxon>unclassified sequences</taxon>
        <taxon>metagenomes</taxon>
        <taxon>ecological metagenomes</taxon>
    </lineage>
</organism>
<evidence type="ECO:0000313" key="1">
    <source>
        <dbReference type="EMBL" id="GAG11939.1"/>
    </source>
</evidence>
<reference evidence="1" key="1">
    <citation type="journal article" date="2014" name="Front. Microbiol.">
        <title>High frequency of phylogenetically diverse reductive dehalogenase-homologous genes in deep subseafloor sedimentary metagenomes.</title>
        <authorList>
            <person name="Kawai M."/>
            <person name="Futagami T."/>
            <person name="Toyoda A."/>
            <person name="Takaki Y."/>
            <person name="Nishi S."/>
            <person name="Hori S."/>
            <person name="Arai W."/>
            <person name="Tsubouchi T."/>
            <person name="Morono Y."/>
            <person name="Uchiyama I."/>
            <person name="Ito T."/>
            <person name="Fujiyama A."/>
            <person name="Inagaki F."/>
            <person name="Takami H."/>
        </authorList>
    </citation>
    <scope>NUCLEOTIDE SEQUENCE</scope>
    <source>
        <strain evidence="1">Expedition CK06-06</strain>
    </source>
</reference>
<protein>
    <submittedName>
        <fullName evidence="1">Uncharacterized protein</fullName>
    </submittedName>
</protein>
<feature type="non-terminal residue" evidence="1">
    <location>
        <position position="60"/>
    </location>
</feature>
<accession>X0V1G4</accession>
<proteinExistence type="predicted"/>
<dbReference type="AlphaFoldDB" id="X0V1G4"/>
<name>X0V1G4_9ZZZZ</name>
<sequence>MRSYVIVVGVACLSLLSFAYTCEAADCELIPEEIAPMHVAHDRAAADVYDGKLYVCTGYT</sequence>